<sequence length="537" mass="59076">MQRSPLSSFAPKRLKDIPAIPVAVALMVVALVSFLAIFAFFVAQGIEQTSRRLEERAHNSVQIVSTNARWLREVAQQTLRRIDLALGPAMLSTPEQLVPVLEGIPPGAEIYIVDAEARTLYSSVPEADDVSVTDRQYFTELREDAKFHVSSLLISRLTGDQIFVFSKRVEREGQFAGAIMISFSTSILADFWATLQVEGASTISLLRSDGMLIARYPPTDGPLDLSDYVLFTDYLPQANSGIYPATSPVDDVERIVSYQHIPGTEIVAIASVDAGAAWEAFRRNVLIVFLIVSPIIVGLAVGSIWIVRLLYRDAARQHELEASLAENVLLFREIHHRVKNNLQSVQSLVRMQNIPESTKLDLQSRFAAMAAMHEHIYKRDAYADIVASEFVPSVVEPVLATYGSFAKLDYDVDPVRIDRDHGTPFALLLSELITNALKYAFPGGRAGRIRIELKALDNERCRLVVEDDGIGFSPAGATSSMGMRLIKAIVAQLNGTYRFAEHAGTRFEADLALQHAARLDFSEHGPAPASASTVSPG</sequence>
<dbReference type="SMART" id="SM00387">
    <property type="entry name" value="HATPase_c"/>
    <property type="match status" value="1"/>
</dbReference>
<dbReference type="InterPro" id="IPR011495">
    <property type="entry name" value="Sig_transdc_His_kin_sub2_dim/P"/>
</dbReference>
<evidence type="ECO:0000256" key="5">
    <source>
        <dbReference type="ARBA" id="ARBA00022741"/>
    </source>
</evidence>
<organism evidence="10 11">
    <name type="scientific">Devosia nitrariae</name>
    <dbReference type="NCBI Taxonomy" id="2071872"/>
    <lineage>
        <taxon>Bacteria</taxon>
        <taxon>Pseudomonadati</taxon>
        <taxon>Pseudomonadota</taxon>
        <taxon>Alphaproteobacteria</taxon>
        <taxon>Hyphomicrobiales</taxon>
        <taxon>Devosiaceae</taxon>
        <taxon>Devosia</taxon>
    </lineage>
</organism>
<feature type="transmembrane region" description="Helical" evidence="8">
    <location>
        <begin position="20"/>
        <end position="43"/>
    </location>
</feature>
<comment type="catalytic activity">
    <reaction evidence="1">
        <text>ATP + protein L-histidine = ADP + protein N-phospho-L-histidine.</text>
        <dbReference type="EC" id="2.7.13.3"/>
    </reaction>
</comment>
<dbReference type="InterPro" id="IPR005467">
    <property type="entry name" value="His_kinase_dom"/>
</dbReference>
<dbReference type="InterPro" id="IPR054327">
    <property type="entry name" value="His-kinase-like_sensor"/>
</dbReference>
<keyword evidence="8" id="KW-1133">Transmembrane helix</keyword>
<evidence type="ECO:0000256" key="7">
    <source>
        <dbReference type="ARBA" id="ARBA00022840"/>
    </source>
</evidence>
<dbReference type="Pfam" id="PF07568">
    <property type="entry name" value="HisKA_2"/>
    <property type="match status" value="1"/>
</dbReference>
<dbReference type="EC" id="2.7.13.3" evidence="2"/>
<evidence type="ECO:0000256" key="4">
    <source>
        <dbReference type="ARBA" id="ARBA00022679"/>
    </source>
</evidence>
<keyword evidence="6" id="KW-0418">Kinase</keyword>
<evidence type="ECO:0000259" key="9">
    <source>
        <dbReference type="PROSITE" id="PS50109"/>
    </source>
</evidence>
<evidence type="ECO:0000313" key="10">
    <source>
        <dbReference type="EMBL" id="GLQ54153.1"/>
    </source>
</evidence>
<dbReference type="EMBL" id="BSNS01000007">
    <property type="protein sequence ID" value="GLQ54153.1"/>
    <property type="molecule type" value="Genomic_DNA"/>
</dbReference>
<feature type="domain" description="Histidine kinase" evidence="9">
    <location>
        <begin position="428"/>
        <end position="515"/>
    </location>
</feature>
<keyword evidence="8" id="KW-0812">Transmembrane</keyword>
<dbReference type="CDD" id="cd12914">
    <property type="entry name" value="PDC1_DGC_like"/>
    <property type="match status" value="1"/>
</dbReference>
<evidence type="ECO:0000256" key="8">
    <source>
        <dbReference type="SAM" id="Phobius"/>
    </source>
</evidence>
<evidence type="ECO:0000256" key="3">
    <source>
        <dbReference type="ARBA" id="ARBA00022553"/>
    </source>
</evidence>
<proteinExistence type="predicted"/>
<keyword evidence="5" id="KW-0547">Nucleotide-binding</keyword>
<dbReference type="Gene3D" id="3.30.450.20">
    <property type="entry name" value="PAS domain"/>
    <property type="match status" value="3"/>
</dbReference>
<evidence type="ECO:0000313" key="11">
    <source>
        <dbReference type="Proteomes" id="UP001156691"/>
    </source>
</evidence>
<keyword evidence="4" id="KW-0808">Transferase</keyword>
<dbReference type="Proteomes" id="UP001156691">
    <property type="component" value="Unassembled WGS sequence"/>
</dbReference>
<dbReference type="InterPro" id="IPR036890">
    <property type="entry name" value="HATPase_C_sf"/>
</dbReference>
<keyword evidence="3" id="KW-0597">Phosphoprotein</keyword>
<dbReference type="Pfam" id="PF02518">
    <property type="entry name" value="HATPase_c"/>
    <property type="match status" value="1"/>
</dbReference>
<dbReference type="PROSITE" id="PS50109">
    <property type="entry name" value="HIS_KIN"/>
    <property type="match status" value="1"/>
</dbReference>
<dbReference type="SUPFAM" id="SSF55874">
    <property type="entry name" value="ATPase domain of HSP90 chaperone/DNA topoisomerase II/histidine kinase"/>
    <property type="match status" value="1"/>
</dbReference>
<keyword evidence="11" id="KW-1185">Reference proteome</keyword>
<dbReference type="Pfam" id="PF22588">
    <property type="entry name" value="dCache_1_like"/>
    <property type="match status" value="1"/>
</dbReference>
<feature type="transmembrane region" description="Helical" evidence="8">
    <location>
        <begin position="285"/>
        <end position="307"/>
    </location>
</feature>
<name>A0ABQ5W2T0_9HYPH</name>
<dbReference type="CDD" id="cd12915">
    <property type="entry name" value="PDC2_DGC_like"/>
    <property type="match status" value="1"/>
</dbReference>
<evidence type="ECO:0000256" key="1">
    <source>
        <dbReference type="ARBA" id="ARBA00000085"/>
    </source>
</evidence>
<dbReference type="InterPro" id="IPR003594">
    <property type="entry name" value="HATPase_dom"/>
</dbReference>
<dbReference type="PANTHER" id="PTHR41523">
    <property type="entry name" value="TWO-COMPONENT SYSTEM SENSOR PROTEIN"/>
    <property type="match status" value="1"/>
</dbReference>
<evidence type="ECO:0000256" key="2">
    <source>
        <dbReference type="ARBA" id="ARBA00012438"/>
    </source>
</evidence>
<accession>A0ABQ5W2T0</accession>
<keyword evidence="8" id="KW-0472">Membrane</keyword>
<gene>
    <name evidence="10" type="ORF">GCM10010862_14120</name>
</gene>
<comment type="caution">
    <text evidence="10">The sequence shown here is derived from an EMBL/GenBank/DDBJ whole genome shotgun (WGS) entry which is preliminary data.</text>
</comment>
<keyword evidence="7" id="KW-0067">ATP-binding</keyword>
<dbReference type="PANTHER" id="PTHR41523:SF8">
    <property type="entry name" value="ETHYLENE RESPONSE SENSOR PROTEIN"/>
    <property type="match status" value="1"/>
</dbReference>
<evidence type="ECO:0000256" key="6">
    <source>
        <dbReference type="ARBA" id="ARBA00022777"/>
    </source>
</evidence>
<protein>
    <recommendedName>
        <fullName evidence="2">histidine kinase</fullName>
        <ecNumber evidence="2">2.7.13.3</ecNumber>
    </recommendedName>
</protein>
<reference evidence="11" key="1">
    <citation type="journal article" date="2019" name="Int. J. Syst. Evol. Microbiol.">
        <title>The Global Catalogue of Microorganisms (GCM) 10K type strain sequencing project: providing services to taxonomists for standard genome sequencing and annotation.</title>
        <authorList>
            <consortium name="The Broad Institute Genomics Platform"/>
            <consortium name="The Broad Institute Genome Sequencing Center for Infectious Disease"/>
            <person name="Wu L."/>
            <person name="Ma J."/>
        </authorList>
    </citation>
    <scope>NUCLEOTIDE SEQUENCE [LARGE SCALE GENOMIC DNA]</scope>
    <source>
        <strain evidence="11">NBRC 112416</strain>
    </source>
</reference>
<dbReference type="Gene3D" id="3.30.565.10">
    <property type="entry name" value="Histidine kinase-like ATPase, C-terminal domain"/>
    <property type="match status" value="1"/>
</dbReference>